<dbReference type="EC" id="2.7.7.48" evidence="1"/>
<keyword evidence="4" id="KW-1185">Reference proteome</keyword>
<proteinExistence type="inferred from homology"/>
<evidence type="ECO:0000313" key="4">
    <source>
        <dbReference type="Proteomes" id="UP000816034"/>
    </source>
</evidence>
<evidence type="ECO:0000259" key="2">
    <source>
        <dbReference type="Pfam" id="PF05183"/>
    </source>
</evidence>
<protein>
    <recommendedName>
        <fullName evidence="1">RNA-dependent RNA polymerase</fullName>
        <ecNumber evidence="1">2.7.7.48</ecNumber>
    </recommendedName>
</protein>
<dbReference type="Proteomes" id="UP000816034">
    <property type="component" value="Unassembled WGS sequence"/>
</dbReference>
<name>A0AA88GUV8_NAELO</name>
<reference evidence="3 4" key="1">
    <citation type="journal article" date="2018" name="BMC Genomics">
        <title>The genome of Naegleria lovaniensis, the basis for a comparative approach to unravel pathogenicity factors of the human pathogenic amoeba N. fowleri.</title>
        <authorList>
            <person name="Liechti N."/>
            <person name="Schurch N."/>
            <person name="Bruggmann R."/>
            <person name="Wittwer M."/>
        </authorList>
    </citation>
    <scope>NUCLEOTIDE SEQUENCE [LARGE SCALE GENOMIC DNA]</scope>
    <source>
        <strain evidence="3 4">ATCC 30569</strain>
    </source>
</reference>
<dbReference type="Pfam" id="PF05183">
    <property type="entry name" value="RdRP"/>
    <property type="match status" value="1"/>
</dbReference>
<dbReference type="GO" id="GO:0003968">
    <property type="term" value="F:RNA-directed RNA polymerase activity"/>
    <property type="evidence" value="ECO:0007669"/>
    <property type="project" value="UniProtKB-KW"/>
</dbReference>
<keyword evidence="1" id="KW-0808">Transferase</keyword>
<organism evidence="3 4">
    <name type="scientific">Naegleria lovaniensis</name>
    <name type="common">Amoeba</name>
    <dbReference type="NCBI Taxonomy" id="51637"/>
    <lineage>
        <taxon>Eukaryota</taxon>
        <taxon>Discoba</taxon>
        <taxon>Heterolobosea</taxon>
        <taxon>Tetramitia</taxon>
        <taxon>Eutetramitia</taxon>
        <taxon>Vahlkampfiidae</taxon>
        <taxon>Naegleria</taxon>
    </lineage>
</organism>
<dbReference type="AlphaFoldDB" id="A0AA88GUV8"/>
<keyword evidence="1" id="KW-0694">RNA-binding</keyword>
<accession>A0AA88GUV8</accession>
<feature type="domain" description="RDRP core" evidence="2">
    <location>
        <begin position="1"/>
        <end position="157"/>
    </location>
</feature>
<dbReference type="InterPro" id="IPR057596">
    <property type="entry name" value="RDRP_core"/>
</dbReference>
<dbReference type="EMBL" id="PYSW02000016">
    <property type="protein sequence ID" value="KAG2386149.1"/>
    <property type="molecule type" value="Genomic_DNA"/>
</dbReference>
<keyword evidence="1" id="KW-0696">RNA-directed RNA polymerase</keyword>
<comment type="similarity">
    <text evidence="1">Belongs to the RdRP family.</text>
</comment>
<sequence>MVKFKGNTCIYPYMDILNYSCIQGGNMNRNDMSCLLKRTDRPQEMQQVFMQSLREYLSEFVVKKDDRAFICNQLFPIQVDSPIDSMDTVIHSMVLAGQRLDNPFLQKRIHKKIKNKFQSMLEDTLNLRIPFQCVDLIGEIDESETLKEDEIYVPCEKLIQDLGLPLTYEGDFTKFKLIKYPQKKSYTIPNIVNLFHDIPISKIDYDEGKKTAVAHSTPTIHDCIQANIKAFSNKNSHTGLLYYHATVLRSNSHPSNLELRRRVCVAHAESIDATKSDAPPSDYRKLYQEIEKLKLKKPEWLEMKGKMQLKNLSQIMTQWQQTNSFECEMIKIVLEQYNLLKMRKRPYNMILDPDLNDVWKEKKATALQVPKLSPTSVLMQLDDA</sequence>
<keyword evidence="1" id="KW-0548">Nucleotidyltransferase</keyword>
<evidence type="ECO:0000256" key="1">
    <source>
        <dbReference type="RuleBase" id="RU363098"/>
    </source>
</evidence>
<comment type="catalytic activity">
    <reaction evidence="1">
        <text>RNA(n) + a ribonucleoside 5'-triphosphate = RNA(n+1) + diphosphate</text>
        <dbReference type="Rhea" id="RHEA:21248"/>
        <dbReference type="Rhea" id="RHEA-COMP:14527"/>
        <dbReference type="Rhea" id="RHEA-COMP:17342"/>
        <dbReference type="ChEBI" id="CHEBI:33019"/>
        <dbReference type="ChEBI" id="CHEBI:61557"/>
        <dbReference type="ChEBI" id="CHEBI:140395"/>
        <dbReference type="EC" id="2.7.7.48"/>
    </reaction>
</comment>
<comment type="caution">
    <text evidence="3">The sequence shown here is derived from an EMBL/GenBank/DDBJ whole genome shotgun (WGS) entry which is preliminary data.</text>
</comment>
<gene>
    <name evidence="3" type="ORF">C9374_002595</name>
</gene>
<evidence type="ECO:0000313" key="3">
    <source>
        <dbReference type="EMBL" id="KAG2386149.1"/>
    </source>
</evidence>
<dbReference type="GO" id="GO:0003723">
    <property type="term" value="F:RNA binding"/>
    <property type="evidence" value="ECO:0007669"/>
    <property type="project" value="UniProtKB-KW"/>
</dbReference>